<dbReference type="EMBL" id="JMIY01000001">
    <property type="protein sequence ID" value="KCZ73630.1"/>
    <property type="molecule type" value="Genomic_DNA"/>
</dbReference>
<evidence type="ECO:0000313" key="2">
    <source>
        <dbReference type="Proteomes" id="UP000027153"/>
    </source>
</evidence>
<accession>A0A062VEK6</accession>
<name>A0A062VEK6_9EURY</name>
<gene>
    <name evidence="1" type="ORF">ANME2D_00702</name>
</gene>
<dbReference type="Proteomes" id="UP000027153">
    <property type="component" value="Unassembled WGS sequence"/>
</dbReference>
<organism evidence="1 2">
    <name type="scientific">Candidatus Methanoperedens nitratireducens</name>
    <dbReference type="NCBI Taxonomy" id="1392998"/>
    <lineage>
        <taxon>Archaea</taxon>
        <taxon>Methanobacteriati</taxon>
        <taxon>Methanobacteriota</taxon>
        <taxon>Stenosarchaea group</taxon>
        <taxon>Methanomicrobia</taxon>
        <taxon>Methanosarcinales</taxon>
        <taxon>ANME-2 cluster</taxon>
        <taxon>Candidatus Methanoperedentaceae</taxon>
        <taxon>Candidatus Methanoperedens</taxon>
    </lineage>
</organism>
<protein>
    <submittedName>
        <fullName evidence="1">Uncharacterized protein</fullName>
    </submittedName>
</protein>
<reference evidence="1 2" key="1">
    <citation type="journal article" date="2013" name="Nature">
        <title>Anaerobic oxidation of methane coupled to nitrate reduction in a novel archaeal lineage.</title>
        <authorList>
            <person name="Haroon M.F."/>
            <person name="Hu S."/>
            <person name="Shi Y."/>
            <person name="Imelfort M."/>
            <person name="Keller J."/>
            <person name="Hugenholtz P."/>
            <person name="Yuan Z."/>
            <person name="Tyson G.W."/>
        </authorList>
    </citation>
    <scope>NUCLEOTIDE SEQUENCE [LARGE SCALE GENOMIC DNA]</scope>
    <source>
        <strain evidence="1 2">ANME-2d</strain>
    </source>
</reference>
<comment type="caution">
    <text evidence="1">The sequence shown here is derived from an EMBL/GenBank/DDBJ whole genome shotgun (WGS) entry which is preliminary data.</text>
</comment>
<evidence type="ECO:0000313" key="1">
    <source>
        <dbReference type="EMBL" id="KCZ73630.1"/>
    </source>
</evidence>
<dbReference type="AlphaFoldDB" id="A0A062VEK6"/>
<sequence>MFIKWAYIILMVALLLPLSGCIGSPEVEPVAVDLDGAVTGQPVATVSDAERADIARAEAYRAGLEGRIIEETTKWRRLDESYAEDIRRINSTDLTKSGKFINNAEKERMLYNSLRLNNVLLYDIEISKLALFITHLEELERSQAGYDIGKAERTGIALREYRNGYEALKRLRNEEKDKIFNLPMQAVPGELYNMVTLGDDTHYKEGFRGSGPSLADPEQIKGMFDLREMADEYDGLVR</sequence>
<keyword evidence="2" id="KW-1185">Reference proteome</keyword>
<proteinExistence type="predicted"/>